<accession>A0A3N7HQT7</accession>
<keyword evidence="2" id="KW-1185">Reference proteome</keyword>
<sequence length="102" mass="11073">MRTVPLILPFALVLGGCYTLDQPKFEQYVNERVSQGMSLSEAELRLAREGFTCEATSAAPAASCARTRQSVLPYSCIERVLLQSSEGRVTSVEVPKIACAGF</sequence>
<name>A0A3N7HQT7_9BURK</name>
<dbReference type="PROSITE" id="PS51257">
    <property type="entry name" value="PROKAR_LIPOPROTEIN"/>
    <property type="match status" value="1"/>
</dbReference>
<comment type="caution">
    <text evidence="1">The sequence shown here is derived from an EMBL/GenBank/DDBJ whole genome shotgun (WGS) entry which is preliminary data.</text>
</comment>
<reference evidence="1 2" key="1">
    <citation type="submission" date="2018-08" db="EMBL/GenBank/DDBJ databases">
        <authorList>
            <person name="Khan S.A."/>
            <person name="Jeon C.O."/>
            <person name="Chun B.H."/>
            <person name="Jeong S.E."/>
        </authorList>
    </citation>
    <scope>NUCLEOTIDE SEQUENCE [LARGE SCALE GENOMIC DNA]</scope>
    <source>
        <strain evidence="1 2">S-16</strain>
    </source>
</reference>
<organism evidence="1 2">
    <name type="scientific">Piscinibacter terrae</name>
    <dbReference type="NCBI Taxonomy" id="2496871"/>
    <lineage>
        <taxon>Bacteria</taxon>
        <taxon>Pseudomonadati</taxon>
        <taxon>Pseudomonadota</taxon>
        <taxon>Betaproteobacteria</taxon>
        <taxon>Burkholderiales</taxon>
        <taxon>Sphaerotilaceae</taxon>
        <taxon>Piscinibacter</taxon>
    </lineage>
</organism>
<gene>
    <name evidence="1" type="ORF">DZC73_14885</name>
</gene>
<dbReference type="EMBL" id="QUSW01000003">
    <property type="protein sequence ID" value="RQP24564.1"/>
    <property type="molecule type" value="Genomic_DNA"/>
</dbReference>
<proteinExistence type="predicted"/>
<evidence type="ECO:0000313" key="1">
    <source>
        <dbReference type="EMBL" id="RQP24564.1"/>
    </source>
</evidence>
<reference evidence="1 2" key="2">
    <citation type="submission" date="2018-12" db="EMBL/GenBank/DDBJ databases">
        <title>Rhizobacter gummiphilus sp. nov., a rubber-degrading bacterium isolated from the soil of a botanical garden in Japan.</title>
        <authorList>
            <person name="Shunsuke S.S."/>
        </authorList>
    </citation>
    <scope>NUCLEOTIDE SEQUENCE [LARGE SCALE GENOMIC DNA]</scope>
    <source>
        <strain evidence="1 2">S-16</strain>
    </source>
</reference>
<dbReference type="Proteomes" id="UP000267464">
    <property type="component" value="Unassembled WGS sequence"/>
</dbReference>
<dbReference type="AlphaFoldDB" id="A0A3N7HQT7"/>
<evidence type="ECO:0008006" key="3">
    <source>
        <dbReference type="Google" id="ProtNLM"/>
    </source>
</evidence>
<evidence type="ECO:0000313" key="2">
    <source>
        <dbReference type="Proteomes" id="UP000267464"/>
    </source>
</evidence>
<protein>
    <recommendedName>
        <fullName evidence="3">Lipoprotein</fullName>
    </recommendedName>
</protein>